<protein>
    <submittedName>
        <fullName evidence="1">Uncharacterized protein</fullName>
    </submittedName>
</protein>
<evidence type="ECO:0000313" key="2">
    <source>
        <dbReference type="Proteomes" id="UP001054837"/>
    </source>
</evidence>
<name>A0AAV4X5D9_9ARAC</name>
<comment type="caution">
    <text evidence="1">The sequence shown here is derived from an EMBL/GenBank/DDBJ whole genome shotgun (WGS) entry which is preliminary data.</text>
</comment>
<proteinExistence type="predicted"/>
<dbReference type="Proteomes" id="UP001054837">
    <property type="component" value="Unassembled WGS sequence"/>
</dbReference>
<dbReference type="EMBL" id="BPLQ01015713">
    <property type="protein sequence ID" value="GIY90430.1"/>
    <property type="molecule type" value="Genomic_DNA"/>
</dbReference>
<evidence type="ECO:0000313" key="1">
    <source>
        <dbReference type="EMBL" id="GIY90430.1"/>
    </source>
</evidence>
<gene>
    <name evidence="1" type="ORF">CDAR_194681</name>
</gene>
<dbReference type="AlphaFoldDB" id="A0AAV4X5D9"/>
<reference evidence="1 2" key="1">
    <citation type="submission" date="2021-06" db="EMBL/GenBank/DDBJ databases">
        <title>Caerostris darwini draft genome.</title>
        <authorList>
            <person name="Kono N."/>
            <person name="Arakawa K."/>
        </authorList>
    </citation>
    <scope>NUCLEOTIDE SEQUENCE [LARGE SCALE GENOMIC DNA]</scope>
</reference>
<keyword evidence="2" id="KW-1185">Reference proteome</keyword>
<sequence>MPRCGNHISALLPCYEPDARPISKIRRRRRPKKPTDKECIPSNVSSIETKFLLEIFVAGSIQVVFGWKSEAHWKQVKGKYVTNCKRDIVST</sequence>
<accession>A0AAV4X5D9</accession>
<organism evidence="1 2">
    <name type="scientific">Caerostris darwini</name>
    <dbReference type="NCBI Taxonomy" id="1538125"/>
    <lineage>
        <taxon>Eukaryota</taxon>
        <taxon>Metazoa</taxon>
        <taxon>Ecdysozoa</taxon>
        <taxon>Arthropoda</taxon>
        <taxon>Chelicerata</taxon>
        <taxon>Arachnida</taxon>
        <taxon>Araneae</taxon>
        <taxon>Araneomorphae</taxon>
        <taxon>Entelegynae</taxon>
        <taxon>Araneoidea</taxon>
        <taxon>Araneidae</taxon>
        <taxon>Caerostris</taxon>
    </lineage>
</organism>